<accession>A0A1I1IN77</accession>
<gene>
    <name evidence="1" type="ORF">SAMN05661030_0816</name>
</gene>
<proteinExistence type="predicted"/>
<dbReference type="GO" id="GO:0003677">
    <property type="term" value="F:DNA binding"/>
    <property type="evidence" value="ECO:0007669"/>
    <property type="project" value="UniProtKB-KW"/>
</dbReference>
<dbReference type="InterPro" id="IPR004401">
    <property type="entry name" value="YbaB/EbfC"/>
</dbReference>
<keyword evidence="1" id="KW-0238">DNA-binding</keyword>
<evidence type="ECO:0000313" key="1">
    <source>
        <dbReference type="EMBL" id="SFC37655.1"/>
    </source>
</evidence>
<evidence type="ECO:0000313" key="2">
    <source>
        <dbReference type="Proteomes" id="UP000199022"/>
    </source>
</evidence>
<protein>
    <submittedName>
        <fullName evidence="1">YbaB/EbfC DNA-binding family protein</fullName>
    </submittedName>
</protein>
<organism evidence="1 2">
    <name type="scientific">Klenkia taihuensis</name>
    <dbReference type="NCBI Taxonomy" id="1225127"/>
    <lineage>
        <taxon>Bacteria</taxon>
        <taxon>Bacillati</taxon>
        <taxon>Actinomycetota</taxon>
        <taxon>Actinomycetes</taxon>
        <taxon>Geodermatophilales</taxon>
        <taxon>Geodermatophilaceae</taxon>
        <taxon>Klenkia</taxon>
    </lineage>
</organism>
<dbReference type="RefSeq" id="WP_091554894.1">
    <property type="nucleotide sequence ID" value="NZ_BNAC01000003.1"/>
</dbReference>
<sequence length="136" mass="14324">MTAADRPDTAGLAALAESLRGTAEKLATEGPAVAARAKAVQVTKTSDDGLVTVTVGARGELVQLDIDPRVFRRPDARELADTITETVHAAAAQAQEQVLDVFQSLVPREVMQAHISGDTDAVVDGMQQQMSGRGWS</sequence>
<dbReference type="STRING" id="1225127.SAMN05661030_0816"/>
<name>A0A1I1IN77_9ACTN</name>
<dbReference type="Pfam" id="PF02575">
    <property type="entry name" value="YbaB_DNA_bd"/>
    <property type="match status" value="1"/>
</dbReference>
<dbReference type="OrthoDB" id="3625992at2"/>
<dbReference type="InterPro" id="IPR036894">
    <property type="entry name" value="YbaB-like_sf"/>
</dbReference>
<dbReference type="EMBL" id="FOMD01000001">
    <property type="protein sequence ID" value="SFC37655.1"/>
    <property type="molecule type" value="Genomic_DNA"/>
</dbReference>
<keyword evidence="2" id="KW-1185">Reference proteome</keyword>
<dbReference type="Proteomes" id="UP000199022">
    <property type="component" value="Unassembled WGS sequence"/>
</dbReference>
<dbReference type="SUPFAM" id="SSF82607">
    <property type="entry name" value="YbaB-like"/>
    <property type="match status" value="1"/>
</dbReference>
<dbReference type="Gene3D" id="3.30.1310.10">
    <property type="entry name" value="Nucleoid-associated protein YbaB-like domain"/>
    <property type="match status" value="1"/>
</dbReference>
<reference evidence="2" key="1">
    <citation type="submission" date="2016-10" db="EMBL/GenBank/DDBJ databases">
        <authorList>
            <person name="Varghese N."/>
            <person name="Submissions S."/>
        </authorList>
    </citation>
    <scope>NUCLEOTIDE SEQUENCE [LARGE SCALE GENOMIC DNA]</scope>
    <source>
        <strain evidence="2">DSM 45962</strain>
    </source>
</reference>
<dbReference type="AlphaFoldDB" id="A0A1I1IN77"/>